<name>A0AAF3F5I8_9BILA</name>
<evidence type="ECO:0000256" key="1">
    <source>
        <dbReference type="SAM" id="Coils"/>
    </source>
</evidence>
<protein>
    <submittedName>
        <fullName evidence="3">Uncharacterized protein</fullName>
    </submittedName>
</protein>
<evidence type="ECO:0000313" key="3">
    <source>
        <dbReference type="WBParaSite" id="MBELARI_LOCUS21848"/>
    </source>
</evidence>
<dbReference type="Proteomes" id="UP000887575">
    <property type="component" value="Unassembled WGS sequence"/>
</dbReference>
<reference evidence="3" key="1">
    <citation type="submission" date="2024-02" db="UniProtKB">
        <authorList>
            <consortium name="WormBaseParasite"/>
        </authorList>
    </citation>
    <scope>IDENTIFICATION</scope>
</reference>
<proteinExistence type="predicted"/>
<dbReference type="AlphaFoldDB" id="A0AAF3F5I8"/>
<dbReference type="WBParaSite" id="MBELARI_LOCUS21848">
    <property type="protein sequence ID" value="MBELARI_LOCUS21848"/>
    <property type="gene ID" value="MBELARI_LOCUS21848"/>
</dbReference>
<evidence type="ECO:0000313" key="2">
    <source>
        <dbReference type="Proteomes" id="UP000887575"/>
    </source>
</evidence>
<keyword evidence="1" id="KW-0175">Coiled coil</keyword>
<feature type="coiled-coil region" evidence="1">
    <location>
        <begin position="166"/>
        <end position="221"/>
    </location>
</feature>
<accession>A0AAF3F5I8</accession>
<keyword evidence="2" id="KW-1185">Reference proteome</keyword>
<organism evidence="2 3">
    <name type="scientific">Mesorhabditis belari</name>
    <dbReference type="NCBI Taxonomy" id="2138241"/>
    <lineage>
        <taxon>Eukaryota</taxon>
        <taxon>Metazoa</taxon>
        <taxon>Ecdysozoa</taxon>
        <taxon>Nematoda</taxon>
        <taxon>Chromadorea</taxon>
        <taxon>Rhabditida</taxon>
        <taxon>Rhabditina</taxon>
        <taxon>Rhabditomorpha</taxon>
        <taxon>Rhabditoidea</taxon>
        <taxon>Rhabditidae</taxon>
        <taxon>Mesorhabditinae</taxon>
        <taxon>Mesorhabditis</taxon>
    </lineage>
</organism>
<sequence length="265" mass="29889">MPTPLGPSSSRESVEFSIQLADASCPACLTMCLVSELSRQSDSKEATAKCASCEGRSRVERMRVCRTCARSGKINIRKAKRDEVSAYVFCSDCAIEKHLDQKHEMDKYMNYYNRSEMENISEKVRTDVTGVRETVLQISENAQAGAQKWIHDMNKICRVGLKIRSADECHRLREQVNDEIKKVEQATDELLTAQRKYIQSTEESRENLRKIMDDLKKTRRKENGGGIFARFGGLFSKGIYGTTQKAISAPAITQEDSLAIDGKNE</sequence>